<reference evidence="3 4" key="1">
    <citation type="journal article" date="2014" name="Antonie Van Leeuwenhoek">
        <title>Fictibacillus enclensis sp. nov., isolated from marine sediment.</title>
        <authorList>
            <person name="Dastager S.G."/>
            <person name="Mawlankar R."/>
            <person name="Srinivasan K."/>
            <person name="Tang S.K."/>
            <person name="Lee J.C."/>
            <person name="Ramana V.V."/>
            <person name="Shouche Y.S."/>
        </authorList>
    </citation>
    <scope>NUCLEOTIDE SEQUENCE [LARGE SCALE GENOMIC DNA]</scope>
    <source>
        <strain evidence="3 4">NIO-1003</strain>
    </source>
</reference>
<dbReference type="InterPro" id="IPR017853">
    <property type="entry name" value="GH"/>
</dbReference>
<dbReference type="InterPro" id="IPR043894">
    <property type="entry name" value="MupG_C"/>
</dbReference>
<dbReference type="InterPro" id="IPR029000">
    <property type="entry name" value="Cyclophilin-like_dom_sf"/>
</dbReference>
<evidence type="ECO:0000313" key="4">
    <source>
        <dbReference type="Proteomes" id="UP000054099"/>
    </source>
</evidence>
<evidence type="ECO:0008006" key="5">
    <source>
        <dbReference type="Google" id="ProtNLM"/>
    </source>
</evidence>
<dbReference type="Pfam" id="PF19200">
    <property type="entry name" value="MupG_N"/>
    <property type="match status" value="1"/>
</dbReference>
<protein>
    <recommendedName>
        <fullName evidence="5">Cell surface protein</fullName>
    </recommendedName>
</protein>
<dbReference type="AlphaFoldDB" id="A0A0V8J9B2"/>
<evidence type="ECO:0000313" key="3">
    <source>
        <dbReference type="EMBL" id="KSU83557.1"/>
    </source>
</evidence>
<accession>A0A0V8J9B2</accession>
<evidence type="ECO:0000259" key="1">
    <source>
        <dbReference type="Pfam" id="PF05913"/>
    </source>
</evidence>
<dbReference type="InterPro" id="IPR008589">
    <property type="entry name" value="MupG"/>
</dbReference>
<proteinExistence type="predicted"/>
<dbReference type="Pfam" id="PF05913">
    <property type="entry name" value="MupG_C"/>
    <property type="match status" value="1"/>
</dbReference>
<dbReference type="OrthoDB" id="5809921at2"/>
<dbReference type="InterPro" id="IPR013785">
    <property type="entry name" value="Aldolase_TIM"/>
</dbReference>
<organism evidence="3 4">
    <name type="scientific">Fictibacillus enclensis</name>
    <dbReference type="NCBI Taxonomy" id="1017270"/>
    <lineage>
        <taxon>Bacteria</taxon>
        <taxon>Bacillati</taxon>
        <taxon>Bacillota</taxon>
        <taxon>Bacilli</taxon>
        <taxon>Bacillales</taxon>
        <taxon>Fictibacillaceae</taxon>
        <taxon>Fictibacillus</taxon>
    </lineage>
</organism>
<feature type="domain" description="6-phospho-N-acetylmuramidase C-terminal" evidence="1">
    <location>
        <begin position="248"/>
        <end position="344"/>
    </location>
</feature>
<comment type="caution">
    <text evidence="3">The sequence shown here is derived from an EMBL/GenBank/DDBJ whole genome shotgun (WGS) entry which is preliminary data.</text>
</comment>
<name>A0A0V8J9B2_9BACL</name>
<dbReference type="PANTHER" id="PTHR38435:SF2">
    <property type="entry name" value="DUF871 DOMAIN-CONTAINING PROTEIN"/>
    <property type="match status" value="1"/>
</dbReference>
<dbReference type="Gene3D" id="2.40.100.10">
    <property type="entry name" value="Cyclophilin-like"/>
    <property type="match status" value="1"/>
</dbReference>
<evidence type="ECO:0000259" key="2">
    <source>
        <dbReference type="Pfam" id="PF19200"/>
    </source>
</evidence>
<dbReference type="SUPFAM" id="SSF50891">
    <property type="entry name" value="Cyclophilin-like"/>
    <property type="match status" value="1"/>
</dbReference>
<sequence length="347" mass="39123">MLGISVYLGNDPEQNIQWIEKASRYGFKKIFTSLHIPEEDASLLKERLILLGKSAEKTKMSIMVDAGPKSLECIGLSMSSIDQLREWNITGLRADYGFSDQEIIALSQHLKVGVNASTINEQMVKDWKDNGLQTENVEAWHNFYPRQHTGISSSFLQKQNRHLKSMGLQTAAFIPGNKKLRGPVYEGLPTLEKHRGANSYQAAVELASLQTDHILIGDVEICDETLELLSVWQYGIITLKAEWIVQPVISNIHTNRMDAARDVVRSAESRTYARNDGHKVEPHDWPQIRPKGSITIDNVKYGRYAGELQITKTDLPADERVNVLGRVREEDLKLLAHIGPGQKFLVQ</sequence>
<keyword evidence="4" id="KW-1185">Reference proteome</keyword>
<dbReference type="InterPro" id="IPR043797">
    <property type="entry name" value="MupG_N"/>
</dbReference>
<dbReference type="Proteomes" id="UP000054099">
    <property type="component" value="Unassembled WGS sequence"/>
</dbReference>
<dbReference type="EMBL" id="LNQN01000002">
    <property type="protein sequence ID" value="KSU83557.1"/>
    <property type="molecule type" value="Genomic_DNA"/>
</dbReference>
<dbReference type="RefSeq" id="WP_061972396.1">
    <property type="nucleotide sequence ID" value="NZ_FMAV01000002.1"/>
</dbReference>
<dbReference type="Gene3D" id="3.20.20.70">
    <property type="entry name" value="Aldolase class I"/>
    <property type="match status" value="1"/>
</dbReference>
<dbReference type="PANTHER" id="PTHR38435">
    <property type="match status" value="1"/>
</dbReference>
<dbReference type="SUPFAM" id="SSF51445">
    <property type="entry name" value="(Trans)glycosidases"/>
    <property type="match status" value="1"/>
</dbReference>
<feature type="domain" description="6-phospho-N-acetylmuramidase N-terminal" evidence="2">
    <location>
        <begin position="2"/>
        <end position="229"/>
    </location>
</feature>
<gene>
    <name evidence="3" type="ORF">AS030_13465</name>
</gene>